<evidence type="ECO:0000256" key="4">
    <source>
        <dbReference type="RuleBase" id="RU003322"/>
    </source>
</evidence>
<dbReference type="AlphaFoldDB" id="A0A2L2Y747"/>
<dbReference type="Gene3D" id="3.30.30.30">
    <property type="match status" value="1"/>
</dbReference>
<keyword evidence="5" id="KW-0346">Stress response</keyword>
<dbReference type="InterPro" id="IPR043129">
    <property type="entry name" value="ATPase_NBD"/>
</dbReference>
<dbReference type="Gene3D" id="3.30.420.40">
    <property type="match status" value="2"/>
</dbReference>
<keyword evidence="2 4" id="KW-0547">Nucleotide-binding</keyword>
<organism evidence="5">
    <name type="scientific">Parasteatoda tepidariorum</name>
    <name type="common">Common house spider</name>
    <name type="synonym">Achaearanea tepidariorum</name>
    <dbReference type="NCBI Taxonomy" id="114398"/>
    <lineage>
        <taxon>Eukaryota</taxon>
        <taxon>Metazoa</taxon>
        <taxon>Ecdysozoa</taxon>
        <taxon>Arthropoda</taxon>
        <taxon>Chelicerata</taxon>
        <taxon>Arachnida</taxon>
        <taxon>Araneae</taxon>
        <taxon>Araneomorphae</taxon>
        <taxon>Entelegynae</taxon>
        <taxon>Araneoidea</taxon>
        <taxon>Theridiidae</taxon>
        <taxon>Parasteatoda</taxon>
    </lineage>
</organism>
<dbReference type="GO" id="GO:0140662">
    <property type="term" value="F:ATP-dependent protein folding chaperone"/>
    <property type="evidence" value="ECO:0007669"/>
    <property type="project" value="InterPro"/>
</dbReference>
<dbReference type="InterPro" id="IPR013126">
    <property type="entry name" value="Hsp_70_fam"/>
</dbReference>
<dbReference type="Pfam" id="PF00012">
    <property type="entry name" value="HSP70"/>
    <property type="match status" value="1"/>
</dbReference>
<evidence type="ECO:0000256" key="1">
    <source>
        <dbReference type="ARBA" id="ARBA00007381"/>
    </source>
</evidence>
<name>A0A2L2Y747_PARTP</name>
<dbReference type="Gene3D" id="3.90.640.10">
    <property type="entry name" value="Actin, Chain A, domain 4"/>
    <property type="match status" value="1"/>
</dbReference>
<reference evidence="5" key="1">
    <citation type="journal article" date="2016" name="Mol. Ecol. Resour.">
        <title>Evaluation of the impact of RNA preservation methods of spiders for de novo transcriptome assembly.</title>
        <authorList>
            <person name="Kono N."/>
            <person name="Nakamura H."/>
            <person name="Ito Y."/>
            <person name="Tomita M."/>
            <person name="Arakawa K."/>
        </authorList>
    </citation>
    <scope>NUCLEOTIDE SEQUENCE</scope>
    <source>
        <tissue evidence="5">Whole body</tissue>
    </source>
</reference>
<accession>A0A2L2Y747</accession>
<protein>
    <submittedName>
        <fullName evidence="5">Heat shock protein 14</fullName>
    </submittedName>
</protein>
<dbReference type="OrthoDB" id="29851at2759"/>
<dbReference type="PRINTS" id="PR00301">
    <property type="entry name" value="HEATSHOCK70"/>
</dbReference>
<proteinExistence type="evidence at transcript level"/>
<evidence type="ECO:0000256" key="2">
    <source>
        <dbReference type="ARBA" id="ARBA00022741"/>
    </source>
</evidence>
<comment type="similarity">
    <text evidence="1 4">Belongs to the heat shock protein 70 family.</text>
</comment>
<dbReference type="EMBL" id="IAAA01004373">
    <property type="protein sequence ID" value="LAA02965.1"/>
    <property type="molecule type" value="mRNA"/>
</dbReference>
<dbReference type="InterPro" id="IPR029047">
    <property type="entry name" value="HSP70_peptide-bd_sf"/>
</dbReference>
<sequence>MTCYFGLYFGNSNMCLAMHKDSKTEVLANAAGYRVTPSVIAFINESEKVVGLDAKQAMNKNSTNVITNIKDLISTDANVDLSDYLPKAQSKVNNKNKVDQEKNGIIPENALSDVLSILFENMKDIACSHSHEEEEYPTIVTVPSNFTSMHRLLVKKAVNRAGFKLLRIINESAAAALAYDIGQDSQDATCKCLIYRLGGTSLDVTVLDVNNGMYSVISSISRKTLGGNLITNAIVDFCANEFKRQYKIDLKESKRSVMKVRMAAEHYKQVVYSSINERCQAESVYDGIDLNVNISKARFDSLIHSTLLQCLEPIQEALMAAELTANDINTVILCGGSCKLPKLQQLISNLFPSSKILSSISPDEVIAVGAAKQATFVTQHVNEEDCFVNMLTKDLFLKLIGFSNSPEELLLCSKGTLIPTVVTQSFTATLSSNYKVEIYEGISEASSLVATFSMPNLPEGDVYFTFFIRSDGSLTVTCEDCSSKELGSATIVPSRSQEYT</sequence>
<dbReference type="GO" id="GO:0005524">
    <property type="term" value="F:ATP binding"/>
    <property type="evidence" value="ECO:0007669"/>
    <property type="project" value="UniProtKB-KW"/>
</dbReference>
<evidence type="ECO:0000313" key="5">
    <source>
        <dbReference type="EMBL" id="LAA02965.1"/>
    </source>
</evidence>
<keyword evidence="3 4" id="KW-0067">ATP-binding</keyword>
<dbReference type="SUPFAM" id="SSF53067">
    <property type="entry name" value="Actin-like ATPase domain"/>
    <property type="match status" value="2"/>
</dbReference>
<dbReference type="PANTHER" id="PTHR19375">
    <property type="entry name" value="HEAT SHOCK PROTEIN 70KDA"/>
    <property type="match status" value="1"/>
</dbReference>
<dbReference type="SUPFAM" id="SSF100920">
    <property type="entry name" value="Heat shock protein 70kD (HSP70), peptide-binding domain"/>
    <property type="match status" value="1"/>
</dbReference>
<evidence type="ECO:0000256" key="3">
    <source>
        <dbReference type="ARBA" id="ARBA00022840"/>
    </source>
</evidence>
<dbReference type="FunFam" id="3.90.640.10:FF:000003">
    <property type="entry name" value="Molecular chaperone DnaK"/>
    <property type="match status" value="1"/>
</dbReference>